<gene>
    <name evidence="1" type="ORF">TIFTF001_052821</name>
</gene>
<reference evidence="1" key="1">
    <citation type="submission" date="2023-07" db="EMBL/GenBank/DDBJ databases">
        <title>draft genome sequence of fig (Ficus carica).</title>
        <authorList>
            <person name="Takahashi T."/>
            <person name="Nishimura K."/>
        </authorList>
    </citation>
    <scope>NUCLEOTIDE SEQUENCE</scope>
</reference>
<sequence length="125" mass="13469">MQPTDHISSPVERGRGQIGDLEDPALLVEKQIVRLEITVEDAMGVAVGDALAELVEKAPDQIGRQWPRIGAFAVGIDEFLEIGVEVLEDEVEDGLGGLGGVLAVVGVLDAEEADDVERLESIWRR</sequence>
<protein>
    <submittedName>
        <fullName evidence="1">Uncharacterized protein</fullName>
    </submittedName>
</protein>
<accession>A0AA88EJP4</accession>
<dbReference type="AlphaFoldDB" id="A0AA88EJP4"/>
<dbReference type="Proteomes" id="UP001187192">
    <property type="component" value="Unassembled WGS sequence"/>
</dbReference>
<organism evidence="1 2">
    <name type="scientific">Ficus carica</name>
    <name type="common">Common fig</name>
    <dbReference type="NCBI Taxonomy" id="3494"/>
    <lineage>
        <taxon>Eukaryota</taxon>
        <taxon>Viridiplantae</taxon>
        <taxon>Streptophyta</taxon>
        <taxon>Embryophyta</taxon>
        <taxon>Tracheophyta</taxon>
        <taxon>Spermatophyta</taxon>
        <taxon>Magnoliopsida</taxon>
        <taxon>eudicotyledons</taxon>
        <taxon>Gunneridae</taxon>
        <taxon>Pentapetalae</taxon>
        <taxon>rosids</taxon>
        <taxon>fabids</taxon>
        <taxon>Rosales</taxon>
        <taxon>Moraceae</taxon>
        <taxon>Ficeae</taxon>
        <taxon>Ficus</taxon>
    </lineage>
</organism>
<dbReference type="EMBL" id="BTGU01011613">
    <property type="protein sequence ID" value="GMN72271.1"/>
    <property type="molecule type" value="Genomic_DNA"/>
</dbReference>
<evidence type="ECO:0000313" key="2">
    <source>
        <dbReference type="Proteomes" id="UP001187192"/>
    </source>
</evidence>
<evidence type="ECO:0000313" key="1">
    <source>
        <dbReference type="EMBL" id="GMN72271.1"/>
    </source>
</evidence>
<comment type="caution">
    <text evidence="1">The sequence shown here is derived from an EMBL/GenBank/DDBJ whole genome shotgun (WGS) entry which is preliminary data.</text>
</comment>
<keyword evidence="2" id="KW-1185">Reference proteome</keyword>
<proteinExistence type="predicted"/>
<name>A0AA88EJP4_FICCA</name>